<sequence>MDLNVLLNGDFAELGQAITDWESMTKRLATLESNARNNLKAKAEQAHWAGVNATVSREFVAKTADEFTDAHTQAQSITNILTDTREELIGYRQNLQETLDTARKKNLTVVDDGCGMFHVQMIIHPDRAAKGTTVPEHTDVDEDLLHDEVKLILSKATESDSSAARVLRSLVDSVKEGFADSAYADRDSAVAAEKKAAQDTKDAKEAAGLYSRLDGLDDAEMKRLLQLTEKGENSPVFASELMKDLNYRGRDSQEGLLLLAQNLEGGGLDGQMSDTERRLRDALSVNLATATRPDAPLGPDGGVPSEWARKLLKTARDGNDLPPQAPGCLSGGGTGLGILTKLMGSGNSVYDGSLLSATGDEIRDYETHTKHPYDGISDNWQGTQEDPMSGLMKAMSRNPAAAESYFDPRQNDNLHYFLKDRNWPGGDVENKMPQDLIDSSARHYFGDALEAASTGHPPGVQTPEIPAHHDPAQAAIFSGVVTAYGHGIAGDPVGGMPAGLRHSMGGMLSDYIGDVHEILGQERDTPTDYSGLTIQNKDLVPVMRAMAEDGHAFAQVHDAETSYVAQELDKYDGQAFVDKNAPGADRLQAFVGQSNSALGQMDAVRADVIYQMGEDKKSVNAWNKMMYYHLIGAPVTGIPLAGDTIQRMVDVGTAEYQNNLNSQVDQETRQHLADHFSSGHQQVDKMLEQAVHDKLPQSQWHLMDQDPGQFENNLQGAGLTRYHDGLTNGVGYMGKPAG</sequence>
<dbReference type="EMBL" id="PDES01000013">
    <property type="protein sequence ID" value="RRQ82705.1"/>
    <property type="molecule type" value="Genomic_DNA"/>
</dbReference>
<protein>
    <recommendedName>
        <fullName evidence="1">DUF6571 domain-containing protein</fullName>
    </recommendedName>
</protein>
<comment type="caution">
    <text evidence="2">The sequence shown here is derived from an EMBL/GenBank/DDBJ whole genome shotgun (WGS) entry which is preliminary data.</text>
</comment>
<reference evidence="2 3" key="1">
    <citation type="submission" date="2017-10" db="EMBL/GenBank/DDBJ databases">
        <title>Draft genome of actinobacteria isolated from guarana (Paullinia cupana (Mart.) Ducke.</title>
        <authorList>
            <person name="Siqueira K.A."/>
            <person name="Liotti R.G."/>
            <person name="Mendes T.A."/>
            <person name="Soares M.A."/>
        </authorList>
    </citation>
    <scope>NUCLEOTIDE SEQUENCE [LARGE SCALE GENOMIC DNA]</scope>
    <source>
        <strain evidence="2 3">199</strain>
    </source>
</reference>
<feature type="domain" description="DUF6571" evidence="1">
    <location>
        <begin position="376"/>
        <end position="665"/>
    </location>
</feature>
<dbReference type="Proteomes" id="UP000276379">
    <property type="component" value="Unassembled WGS sequence"/>
</dbReference>
<dbReference type="AlphaFoldDB" id="A0A3R8QCX5"/>
<name>A0A3R8QCX5_9ACTN</name>
<evidence type="ECO:0000313" key="3">
    <source>
        <dbReference type="Proteomes" id="UP000276379"/>
    </source>
</evidence>
<organism evidence="2 3">
    <name type="scientific">Streptomyces griseofuscus</name>
    <dbReference type="NCBI Taxonomy" id="146922"/>
    <lineage>
        <taxon>Bacteria</taxon>
        <taxon>Bacillati</taxon>
        <taxon>Actinomycetota</taxon>
        <taxon>Actinomycetes</taxon>
        <taxon>Kitasatosporales</taxon>
        <taxon>Streptomycetaceae</taxon>
        <taxon>Streptomyces</taxon>
    </lineage>
</organism>
<evidence type="ECO:0000259" key="1">
    <source>
        <dbReference type="Pfam" id="PF20211"/>
    </source>
</evidence>
<evidence type="ECO:0000313" key="2">
    <source>
        <dbReference type="EMBL" id="RRQ82705.1"/>
    </source>
</evidence>
<dbReference type="InterPro" id="IPR046701">
    <property type="entry name" value="DUF6571"/>
</dbReference>
<keyword evidence="3" id="KW-1185">Reference proteome</keyword>
<gene>
    <name evidence="2" type="ORF">CQW44_27310</name>
</gene>
<proteinExistence type="predicted"/>
<accession>A0A3R8QCX5</accession>
<dbReference type="RefSeq" id="WP_125214422.1">
    <property type="nucleotide sequence ID" value="NZ_PDES01000013.1"/>
</dbReference>
<dbReference type="Pfam" id="PF20211">
    <property type="entry name" value="DUF6571"/>
    <property type="match status" value="1"/>
</dbReference>